<name>A0ACB9ZG18_9PEZI</name>
<evidence type="ECO:0000313" key="1">
    <source>
        <dbReference type="EMBL" id="KAI4870593.1"/>
    </source>
</evidence>
<comment type="caution">
    <text evidence="1">The sequence shown here is derived from an EMBL/GenBank/DDBJ whole genome shotgun (WGS) entry which is preliminary data.</text>
</comment>
<protein>
    <submittedName>
        <fullName evidence="1">Uncharacterized protein</fullName>
    </submittedName>
</protein>
<keyword evidence="2" id="KW-1185">Reference proteome</keyword>
<accession>A0ACB9ZG18</accession>
<organism evidence="1 2">
    <name type="scientific">Hypoxylon rubiginosum</name>
    <dbReference type="NCBI Taxonomy" id="110542"/>
    <lineage>
        <taxon>Eukaryota</taxon>
        <taxon>Fungi</taxon>
        <taxon>Dikarya</taxon>
        <taxon>Ascomycota</taxon>
        <taxon>Pezizomycotina</taxon>
        <taxon>Sordariomycetes</taxon>
        <taxon>Xylariomycetidae</taxon>
        <taxon>Xylariales</taxon>
        <taxon>Hypoxylaceae</taxon>
        <taxon>Hypoxylon</taxon>
    </lineage>
</organism>
<proteinExistence type="predicted"/>
<gene>
    <name evidence="1" type="ORF">F4820DRAFT_218547</name>
</gene>
<dbReference type="Proteomes" id="UP001497700">
    <property type="component" value="Unassembled WGS sequence"/>
</dbReference>
<sequence length="647" mass="72127">MEIPRYVPREPGGSPPAIYIQSSSHFDHYGGSGHSHMQSRFSPTLASSTPMPISNSRRLAEDDAPPPLPPPKYLPGSVQPGTFRHDRIPSIDSNASWDSTRQELEHDRPRFGRNDHDHDHGPMRPHRDEGYHSLNSTISSLGSQEALPKKLFMSHDQYQFNRPNGNDYDSALKKKLDSRRTFDNRSPPRRSALSASASDPVSHMAARENRLHSQLTPLSLPIRQSNNKLIDSPGRYTDTPPQSALSPRGPFYGASTIEFRSPIEPTDLDRSPFSRTRRNNSGSLPDDATISTHSSYDNNGDDNDFPMEDRSQMEDSFLRSEHQAIGQKRRASSPPGDDIPMQGMSGSCELLRRREGASRASPTPRLSGIGASISSMSSTSRSGSFASNTPLTTNLSSISSYVGRSPGGMSSGGLSPVDAISSSPYSISNSLGHSPRASMARVPHQRNLSSETRRLTSPRKVSDVSVKAGISKIPGGYFMCDCCPKKPKKFETAEELNAHEAEKQYECSFCGNRFKNKNEAERHQNSLHVRRHSWSCSALLLSRYDRAFHESTNRPGEADTCGYCGEEFERRGGVGRPRQATEQDWDERLRHLQEVHKFRECNSSKKFYRADHFRQHLKHSHAGTSGKWTNMLENACMLEEDPPQPAR</sequence>
<reference evidence="1 2" key="1">
    <citation type="journal article" date="2022" name="New Phytol.">
        <title>Ecological generalism drives hyperdiversity of secondary metabolite gene clusters in xylarialean endophytes.</title>
        <authorList>
            <person name="Franco M.E.E."/>
            <person name="Wisecaver J.H."/>
            <person name="Arnold A.E."/>
            <person name="Ju Y.M."/>
            <person name="Slot J.C."/>
            <person name="Ahrendt S."/>
            <person name="Moore L.P."/>
            <person name="Eastman K.E."/>
            <person name="Scott K."/>
            <person name="Konkel Z."/>
            <person name="Mondo S.J."/>
            <person name="Kuo A."/>
            <person name="Hayes R.D."/>
            <person name="Haridas S."/>
            <person name="Andreopoulos B."/>
            <person name="Riley R."/>
            <person name="LaButti K."/>
            <person name="Pangilinan J."/>
            <person name="Lipzen A."/>
            <person name="Amirebrahimi M."/>
            <person name="Yan J."/>
            <person name="Adam C."/>
            <person name="Keymanesh K."/>
            <person name="Ng V."/>
            <person name="Louie K."/>
            <person name="Northen T."/>
            <person name="Drula E."/>
            <person name="Henrissat B."/>
            <person name="Hsieh H.M."/>
            <person name="Youens-Clark K."/>
            <person name="Lutzoni F."/>
            <person name="Miadlikowska J."/>
            <person name="Eastwood D.C."/>
            <person name="Hamelin R.C."/>
            <person name="Grigoriev I.V."/>
            <person name="U'Ren J.M."/>
        </authorList>
    </citation>
    <scope>NUCLEOTIDE SEQUENCE [LARGE SCALE GENOMIC DNA]</scope>
    <source>
        <strain evidence="1 2">CBS 119005</strain>
    </source>
</reference>
<evidence type="ECO:0000313" key="2">
    <source>
        <dbReference type="Proteomes" id="UP001497700"/>
    </source>
</evidence>
<dbReference type="EMBL" id="MU393423">
    <property type="protein sequence ID" value="KAI4870593.1"/>
    <property type="molecule type" value="Genomic_DNA"/>
</dbReference>